<keyword evidence="2" id="KW-0812">Transmembrane</keyword>
<organism evidence="3 4">
    <name type="scientific">Arthrobacter vasquezii</name>
    <dbReference type="NCBI Taxonomy" id="2977629"/>
    <lineage>
        <taxon>Bacteria</taxon>
        <taxon>Bacillati</taxon>
        <taxon>Actinomycetota</taxon>
        <taxon>Actinomycetes</taxon>
        <taxon>Micrococcales</taxon>
        <taxon>Micrococcaceae</taxon>
        <taxon>Arthrobacter</taxon>
    </lineage>
</organism>
<accession>A0ABT6CUK4</accession>
<feature type="compositionally biased region" description="Basic and acidic residues" evidence="1">
    <location>
        <begin position="72"/>
        <end position="93"/>
    </location>
</feature>
<protein>
    <submittedName>
        <fullName evidence="3">Uncharacterized protein</fullName>
    </submittedName>
</protein>
<keyword evidence="2" id="KW-1133">Transmembrane helix</keyword>
<feature type="transmembrane region" description="Helical" evidence="2">
    <location>
        <begin position="20"/>
        <end position="40"/>
    </location>
</feature>
<evidence type="ECO:0000256" key="1">
    <source>
        <dbReference type="SAM" id="MobiDB-lite"/>
    </source>
</evidence>
<sequence>MIGRTLAAASSDSPTIGGVIGFAILLIIVAGILVKLIIVLTRRGKNEVKGEVLGPVFKSGGVQSELYGFKPTESRDLKPGKRSSTYDDSDRNI</sequence>
<comment type="caution">
    <text evidence="3">The sequence shown here is derived from an EMBL/GenBank/DDBJ whole genome shotgun (WGS) entry which is preliminary data.</text>
</comment>
<gene>
    <name evidence="3" type="ORF">P4U43_08110</name>
</gene>
<dbReference type="Proteomes" id="UP001220456">
    <property type="component" value="Unassembled WGS sequence"/>
</dbReference>
<reference evidence="3 4" key="1">
    <citation type="journal article" date="2023" name="Int. J. Syst. Evol. Microbiol.">
        <title>Arthrobacter vasquezii sp. nov., isolated from a soil sample from Union Glacier, Antarctica.</title>
        <authorList>
            <person name="Valenzuela-Ibaceta F."/>
            <person name="Carrasco V."/>
            <person name="Lagos-Moraga S."/>
            <person name="Dietz-Vargas C."/>
            <person name="Navarro C.A."/>
            <person name="Perez-Donoso J.M."/>
        </authorList>
    </citation>
    <scope>NUCLEOTIDE SEQUENCE [LARGE SCALE GENOMIC DNA]</scope>
    <source>
        <strain evidence="3 4">EH-1B-1</strain>
    </source>
</reference>
<evidence type="ECO:0000313" key="3">
    <source>
        <dbReference type="EMBL" id="MDF9277751.1"/>
    </source>
</evidence>
<keyword evidence="4" id="KW-1185">Reference proteome</keyword>
<dbReference type="RefSeq" id="WP_277358273.1">
    <property type="nucleotide sequence ID" value="NZ_JAROKN010000015.1"/>
</dbReference>
<keyword evidence="2" id="KW-0472">Membrane</keyword>
<evidence type="ECO:0000256" key="2">
    <source>
        <dbReference type="SAM" id="Phobius"/>
    </source>
</evidence>
<proteinExistence type="predicted"/>
<feature type="region of interest" description="Disordered" evidence="1">
    <location>
        <begin position="71"/>
        <end position="93"/>
    </location>
</feature>
<evidence type="ECO:0000313" key="4">
    <source>
        <dbReference type="Proteomes" id="UP001220456"/>
    </source>
</evidence>
<name>A0ABT6CUK4_9MICC</name>
<dbReference type="EMBL" id="JAROKN010000015">
    <property type="protein sequence ID" value="MDF9277751.1"/>
    <property type="molecule type" value="Genomic_DNA"/>
</dbReference>